<dbReference type="Gene3D" id="1.10.150.50">
    <property type="entry name" value="Transcription Factor, Ets-1"/>
    <property type="match status" value="1"/>
</dbReference>
<dbReference type="Proteomes" id="UP000494106">
    <property type="component" value="Unassembled WGS sequence"/>
</dbReference>
<comment type="subcellular location">
    <subcellularLocation>
        <location evidence="1">Cytoplasm</location>
    </subcellularLocation>
</comment>
<dbReference type="CDD" id="cd09557">
    <property type="entry name" value="SAM_Smaug"/>
    <property type="match status" value="1"/>
</dbReference>
<dbReference type="InterPro" id="IPR050897">
    <property type="entry name" value="SMAUG/VTS1_RNA-bind"/>
</dbReference>
<keyword evidence="2" id="KW-0963">Cytoplasm</keyword>
<evidence type="ECO:0000259" key="5">
    <source>
        <dbReference type="SMART" id="SM00454"/>
    </source>
</evidence>
<feature type="compositionally biased region" description="Low complexity" evidence="4">
    <location>
        <begin position="578"/>
        <end position="590"/>
    </location>
</feature>
<evidence type="ECO:0000256" key="2">
    <source>
        <dbReference type="ARBA" id="ARBA00022490"/>
    </source>
</evidence>
<dbReference type="SMART" id="SM00454">
    <property type="entry name" value="SAM"/>
    <property type="match status" value="1"/>
</dbReference>
<dbReference type="InterPro" id="IPR013761">
    <property type="entry name" value="SAM/pointed_sf"/>
</dbReference>
<comment type="caution">
    <text evidence="6">The sequence shown here is derived from an EMBL/GenBank/DDBJ whole genome shotgun (WGS) entry which is preliminary data.</text>
</comment>
<accession>A0A8S0Z5I3</accession>
<protein>
    <recommendedName>
        <fullName evidence="5">SAM domain-containing protein</fullName>
    </recommendedName>
</protein>
<evidence type="ECO:0000256" key="1">
    <source>
        <dbReference type="ARBA" id="ARBA00004496"/>
    </source>
</evidence>
<dbReference type="AlphaFoldDB" id="A0A8S0Z5I3"/>
<gene>
    <name evidence="7" type="ORF">APLA_LOCUS3418</name>
    <name evidence="6" type="ORF">APLA_LOCUS3493</name>
</gene>
<dbReference type="SUPFAM" id="SSF47769">
    <property type="entry name" value="SAM/Pointed domain"/>
    <property type="match status" value="1"/>
</dbReference>
<dbReference type="PANTHER" id="PTHR12515">
    <property type="entry name" value="STERILE ALPHA MOTIF DOMAIN CONTAINING PROTEIN 4-RELATED"/>
    <property type="match status" value="1"/>
</dbReference>
<feature type="compositionally biased region" description="Polar residues" evidence="4">
    <location>
        <begin position="254"/>
        <end position="274"/>
    </location>
</feature>
<keyword evidence="8" id="KW-1185">Reference proteome</keyword>
<dbReference type="InterPro" id="IPR058599">
    <property type="entry name" value="PHAT_Smg/ZCCHC2-like"/>
</dbReference>
<dbReference type="PANTHER" id="PTHR12515:SF5">
    <property type="entry name" value="PROTEIN SMAUG"/>
    <property type="match status" value="1"/>
</dbReference>
<dbReference type="Proteomes" id="UP000494256">
    <property type="component" value="Unassembled WGS sequence"/>
</dbReference>
<dbReference type="EMBL" id="CADEBD010000282">
    <property type="protein sequence ID" value="CAB3228190.1"/>
    <property type="molecule type" value="Genomic_DNA"/>
</dbReference>
<dbReference type="InterPro" id="IPR001660">
    <property type="entry name" value="SAM"/>
</dbReference>
<dbReference type="Pfam" id="PF26034">
    <property type="entry name" value="PHAT_SMAUG"/>
    <property type="match status" value="1"/>
</dbReference>
<evidence type="ECO:0000313" key="9">
    <source>
        <dbReference type="Proteomes" id="UP000494256"/>
    </source>
</evidence>
<dbReference type="InterPro" id="IPR037634">
    <property type="entry name" value="Smaug_SAM"/>
</dbReference>
<dbReference type="OrthoDB" id="2155283at2759"/>
<reference evidence="8 9" key="1">
    <citation type="submission" date="2020-04" db="EMBL/GenBank/DDBJ databases">
        <authorList>
            <person name="Wallbank WR R."/>
            <person name="Pardo Diaz C."/>
            <person name="Kozak K."/>
            <person name="Martin S."/>
            <person name="Jiggins C."/>
            <person name="Moest M."/>
            <person name="Warren A I."/>
            <person name="Byers J.R.P. K."/>
            <person name="Montejo-Kovacevich G."/>
            <person name="Yen C E."/>
        </authorList>
    </citation>
    <scope>NUCLEOTIDE SEQUENCE [LARGE SCALE GENOMIC DNA]</scope>
</reference>
<feature type="domain" description="SAM" evidence="5">
    <location>
        <begin position="328"/>
        <end position="391"/>
    </location>
</feature>
<evidence type="ECO:0000256" key="3">
    <source>
        <dbReference type="ARBA" id="ARBA00022884"/>
    </source>
</evidence>
<evidence type="ECO:0000313" key="7">
    <source>
        <dbReference type="EMBL" id="CAB3228190.1"/>
    </source>
</evidence>
<dbReference type="GO" id="GO:0000932">
    <property type="term" value="C:P-body"/>
    <property type="evidence" value="ECO:0007669"/>
    <property type="project" value="TreeGrafter"/>
</dbReference>
<evidence type="ECO:0000313" key="8">
    <source>
        <dbReference type="Proteomes" id="UP000494106"/>
    </source>
</evidence>
<dbReference type="Pfam" id="PF00536">
    <property type="entry name" value="SAM_1"/>
    <property type="match status" value="1"/>
</dbReference>
<name>A0A8S0Z5I3_ARCPL</name>
<evidence type="ECO:0000256" key="4">
    <source>
        <dbReference type="SAM" id="MobiDB-lite"/>
    </source>
</evidence>
<dbReference type="GO" id="GO:0030371">
    <property type="term" value="F:translation repressor activity"/>
    <property type="evidence" value="ECO:0007669"/>
    <property type="project" value="InterPro"/>
</dbReference>
<feature type="region of interest" description="Disordered" evidence="4">
    <location>
        <begin position="542"/>
        <end position="590"/>
    </location>
</feature>
<proteinExistence type="predicted"/>
<sequence>MNGIFNEQLEGVAGVFEQWGACEQTVVACTLARRVPWPGLKLVQRAVEAALRSHVEDERLERDANDEMLLTSLLTVRDDEDEDGGERMRRLLTLLPLLRMDNDRGKDLYVTAAPALVQRCVDAPRRSSCSPDLCRQLLSYLLVHPALTHHDRRTLTQWLKYLENHISGSRNTESVWQQRIDSCLMPDNNIWSTNTSTNTFRRTIGKNIDFRGILDTIDYINSTDLLQESFSKNGRDVDISIEGDKLSFEPAITQPKSQRSNSLTPPSTNFMHMSSSAENLSDEPFVQKPRSFSLSSEHSLSQIRPISIMYGTTGSETRLDDLRSHNFVEHPGMSTVAQWLKSLRLHKYVWLFTNMTYEQMMNMDEKYLEKLGVTKGARHKLLLSIKKLNERGAILEGVEAELRAGGAAGAARALERLRGVLLSPMAPTSTLPAGVVRALRVASECLGAAAPAPAPPPDEEREAPVEPLSLHCWLVERALHHEAFARADLREALRSLRHRLPPRQFFHHVSDMPVNRRCPKPRWRINPHNGYQKQMQKRLWGNGACKGPLVPRGKSHSYPPHGAPPRPPALGPAPPSSLGPRAPHSASDDYSSLDALCLQMTEQAIN</sequence>
<feature type="region of interest" description="Disordered" evidence="4">
    <location>
        <begin position="252"/>
        <end position="274"/>
    </location>
</feature>
<feature type="compositionally biased region" description="Pro residues" evidence="4">
    <location>
        <begin position="561"/>
        <end position="577"/>
    </location>
</feature>
<evidence type="ECO:0000313" key="6">
    <source>
        <dbReference type="EMBL" id="CAB3227945.1"/>
    </source>
</evidence>
<dbReference type="EMBL" id="CADEBC010000301">
    <property type="protein sequence ID" value="CAB3227945.1"/>
    <property type="molecule type" value="Genomic_DNA"/>
</dbReference>
<dbReference type="GO" id="GO:0000289">
    <property type="term" value="P:nuclear-transcribed mRNA poly(A) tail shortening"/>
    <property type="evidence" value="ECO:0007669"/>
    <property type="project" value="TreeGrafter"/>
</dbReference>
<keyword evidence="3" id="KW-0694">RNA-binding</keyword>
<dbReference type="GO" id="GO:0003729">
    <property type="term" value="F:mRNA binding"/>
    <property type="evidence" value="ECO:0007669"/>
    <property type="project" value="TreeGrafter"/>
</dbReference>
<organism evidence="6 8">
    <name type="scientific">Arctia plantaginis</name>
    <name type="common">Wood tiger moth</name>
    <name type="synonym">Phalaena plantaginis</name>
    <dbReference type="NCBI Taxonomy" id="874455"/>
    <lineage>
        <taxon>Eukaryota</taxon>
        <taxon>Metazoa</taxon>
        <taxon>Ecdysozoa</taxon>
        <taxon>Arthropoda</taxon>
        <taxon>Hexapoda</taxon>
        <taxon>Insecta</taxon>
        <taxon>Pterygota</taxon>
        <taxon>Neoptera</taxon>
        <taxon>Endopterygota</taxon>
        <taxon>Lepidoptera</taxon>
        <taxon>Glossata</taxon>
        <taxon>Ditrysia</taxon>
        <taxon>Noctuoidea</taxon>
        <taxon>Erebidae</taxon>
        <taxon>Arctiinae</taxon>
        <taxon>Arctia</taxon>
    </lineage>
</organism>